<feature type="domain" description="SWIM-type" evidence="1">
    <location>
        <begin position="47"/>
        <end position="81"/>
    </location>
</feature>
<dbReference type="GO" id="GO:0008270">
    <property type="term" value="F:zinc ion binding"/>
    <property type="evidence" value="ECO:0007669"/>
    <property type="project" value="InterPro"/>
</dbReference>
<dbReference type="AlphaFoldDB" id="A0A0F9LX86"/>
<dbReference type="PROSITE" id="PS50966">
    <property type="entry name" value="ZF_SWIM"/>
    <property type="match status" value="1"/>
</dbReference>
<organism evidence="2">
    <name type="scientific">marine sediment metagenome</name>
    <dbReference type="NCBI Taxonomy" id="412755"/>
    <lineage>
        <taxon>unclassified sequences</taxon>
        <taxon>metagenomes</taxon>
        <taxon>ecological metagenomes</taxon>
    </lineage>
</organism>
<name>A0A0F9LX86_9ZZZZ</name>
<proteinExistence type="predicted"/>
<comment type="caution">
    <text evidence="2">The sequence shown here is derived from an EMBL/GenBank/DDBJ whole genome shotgun (WGS) entry which is preliminary data.</text>
</comment>
<reference evidence="2" key="1">
    <citation type="journal article" date="2015" name="Nature">
        <title>Complex archaea that bridge the gap between prokaryotes and eukaryotes.</title>
        <authorList>
            <person name="Spang A."/>
            <person name="Saw J.H."/>
            <person name="Jorgensen S.L."/>
            <person name="Zaremba-Niedzwiedzka K."/>
            <person name="Martijn J."/>
            <person name="Lind A.E."/>
            <person name="van Eijk R."/>
            <person name="Schleper C."/>
            <person name="Guy L."/>
            <person name="Ettema T.J."/>
        </authorList>
    </citation>
    <scope>NUCLEOTIDE SEQUENCE</scope>
</reference>
<gene>
    <name evidence="2" type="ORF">LCGC14_1455580</name>
</gene>
<evidence type="ECO:0000313" key="2">
    <source>
        <dbReference type="EMBL" id="KKM68970.1"/>
    </source>
</evidence>
<dbReference type="Pfam" id="PF04434">
    <property type="entry name" value="SWIM"/>
    <property type="match status" value="1"/>
</dbReference>
<sequence>MRTKLENINWKNLSREERGKLLAKSARIVKTPKGWRVTSQTNKSHQYIVRLRRDDPKCTCPDCHMRKKKCKHIYAVEFYVKKEINAIDWNHCY</sequence>
<dbReference type="EMBL" id="LAZR01010073">
    <property type="protein sequence ID" value="KKM68970.1"/>
    <property type="molecule type" value="Genomic_DNA"/>
</dbReference>
<accession>A0A0F9LX86</accession>
<evidence type="ECO:0000259" key="1">
    <source>
        <dbReference type="PROSITE" id="PS50966"/>
    </source>
</evidence>
<dbReference type="InterPro" id="IPR007527">
    <property type="entry name" value="Znf_SWIM"/>
</dbReference>
<protein>
    <recommendedName>
        <fullName evidence="1">SWIM-type domain-containing protein</fullName>
    </recommendedName>
</protein>